<evidence type="ECO:0000313" key="2">
    <source>
        <dbReference type="EMBL" id="SDF79697.1"/>
    </source>
</evidence>
<protein>
    <submittedName>
        <fullName evidence="2">TniQ protein</fullName>
    </submittedName>
</protein>
<proteinExistence type="predicted"/>
<dbReference type="Pfam" id="PF06527">
    <property type="entry name" value="TniQ"/>
    <property type="match status" value="1"/>
</dbReference>
<keyword evidence="3" id="KW-1185">Reference proteome</keyword>
<dbReference type="AlphaFoldDB" id="A0A1G7P0Q5"/>
<gene>
    <name evidence="2" type="ORF">SAMN05216464_1326</name>
</gene>
<evidence type="ECO:0000259" key="1">
    <source>
        <dbReference type="Pfam" id="PF06527"/>
    </source>
</evidence>
<organism evidence="2 3">
    <name type="scientific">Mucilaginibacter pineti</name>
    <dbReference type="NCBI Taxonomy" id="1391627"/>
    <lineage>
        <taxon>Bacteria</taxon>
        <taxon>Pseudomonadati</taxon>
        <taxon>Bacteroidota</taxon>
        <taxon>Sphingobacteriia</taxon>
        <taxon>Sphingobacteriales</taxon>
        <taxon>Sphingobacteriaceae</taxon>
        <taxon>Mucilaginibacter</taxon>
    </lineage>
</organism>
<dbReference type="Proteomes" id="UP000199072">
    <property type="component" value="Unassembled WGS sequence"/>
</dbReference>
<accession>A0A1G7P0Q5</accession>
<dbReference type="InterPro" id="IPR009492">
    <property type="entry name" value="TniQ"/>
</dbReference>
<dbReference type="STRING" id="1391627.SAMN05216464_1326"/>
<reference evidence="2 3" key="1">
    <citation type="submission" date="2016-10" db="EMBL/GenBank/DDBJ databases">
        <authorList>
            <person name="de Groot N.N."/>
        </authorList>
    </citation>
    <scope>NUCLEOTIDE SEQUENCE [LARGE SCALE GENOMIC DNA]</scope>
    <source>
        <strain evidence="2 3">47C3B</strain>
    </source>
</reference>
<sequence length="369" mass="43287">MVRGKTDLNIDHLSDISALDDLSNYTNCSPEMIRNASLHYYNNKLFHSKDNGILPLVWQAAQPLSIYNGRKHKANLLYCPGCLADRDQPVYYRRKWRLAVSFACVRCKCYLREVCPHCSKPSSQMKDAGAMSDYKSVDEYLLTCGSCKKDISECKIEPAPSHIIEMQQHINGYLDQAYSATERYSVGYFRVLHSLARMLLKNLRNVRYGAFITYIYRQTKTPDYRLDNRRAELRELPIKQRADVFNIAAWLLEEWPDRLIKLCTKHGINGESMLNVVYDPPLWFEKAMDKLPHSAWKEDGVPSDYSTPQIHAHEIEQTRKRWRYDFDDQEDYYSGSHSYIDLNDNDDRLRDLHETLYSRRYPDLFYSVA</sequence>
<dbReference type="EMBL" id="FNAI01000032">
    <property type="protein sequence ID" value="SDF79697.1"/>
    <property type="molecule type" value="Genomic_DNA"/>
</dbReference>
<name>A0A1G7P0Q5_9SPHI</name>
<evidence type="ECO:0000313" key="3">
    <source>
        <dbReference type="Proteomes" id="UP000199072"/>
    </source>
</evidence>
<feature type="domain" description="TniQ" evidence="1">
    <location>
        <begin position="14"/>
        <end position="111"/>
    </location>
</feature>